<dbReference type="AlphaFoldDB" id="A0A1L7X0L8"/>
<keyword evidence="3" id="KW-1185">Reference proteome</keyword>
<name>A0A1L7X0L8_9HELO</name>
<dbReference type="Proteomes" id="UP000184330">
    <property type="component" value="Unassembled WGS sequence"/>
</dbReference>
<evidence type="ECO:0000256" key="1">
    <source>
        <dbReference type="SAM" id="MobiDB-lite"/>
    </source>
</evidence>
<protein>
    <submittedName>
        <fullName evidence="2">Uncharacterized protein</fullName>
    </submittedName>
</protein>
<dbReference type="EMBL" id="FJOG01000012">
    <property type="protein sequence ID" value="CZR58565.1"/>
    <property type="molecule type" value="Genomic_DNA"/>
</dbReference>
<feature type="compositionally biased region" description="Basic and acidic residues" evidence="1">
    <location>
        <begin position="1"/>
        <end position="10"/>
    </location>
</feature>
<reference evidence="2 3" key="1">
    <citation type="submission" date="2016-03" db="EMBL/GenBank/DDBJ databases">
        <authorList>
            <person name="Ploux O."/>
        </authorList>
    </citation>
    <scope>NUCLEOTIDE SEQUENCE [LARGE SCALE GENOMIC DNA]</scope>
    <source>
        <strain evidence="2 3">UAMH 11012</strain>
    </source>
</reference>
<feature type="compositionally biased region" description="Basic and acidic residues" evidence="1">
    <location>
        <begin position="65"/>
        <end position="101"/>
    </location>
</feature>
<feature type="region of interest" description="Disordered" evidence="1">
    <location>
        <begin position="1"/>
        <end position="21"/>
    </location>
</feature>
<gene>
    <name evidence="2" type="ORF">PAC_08457</name>
</gene>
<feature type="region of interest" description="Disordered" evidence="1">
    <location>
        <begin position="60"/>
        <end position="101"/>
    </location>
</feature>
<evidence type="ECO:0000313" key="2">
    <source>
        <dbReference type="EMBL" id="CZR58565.1"/>
    </source>
</evidence>
<organism evidence="2 3">
    <name type="scientific">Phialocephala subalpina</name>
    <dbReference type="NCBI Taxonomy" id="576137"/>
    <lineage>
        <taxon>Eukaryota</taxon>
        <taxon>Fungi</taxon>
        <taxon>Dikarya</taxon>
        <taxon>Ascomycota</taxon>
        <taxon>Pezizomycotina</taxon>
        <taxon>Leotiomycetes</taxon>
        <taxon>Helotiales</taxon>
        <taxon>Mollisiaceae</taxon>
        <taxon>Phialocephala</taxon>
        <taxon>Phialocephala fortinii species complex</taxon>
    </lineage>
</organism>
<evidence type="ECO:0000313" key="3">
    <source>
        <dbReference type="Proteomes" id="UP000184330"/>
    </source>
</evidence>
<sequence length="101" mass="11441">MEEGHAHEPNVGEFEAEIEADETARRFDTNGSRCRAKGSFSEWDWTCHIPISEDIEEAVGLSTPPKDDIPSHLRCNELRNRDDTVPSDPRDPIRKRDAPAN</sequence>
<accession>A0A1L7X0L8</accession>
<proteinExistence type="predicted"/>